<protein>
    <submittedName>
        <fullName evidence="2">Uncharacterized protein</fullName>
    </submittedName>
</protein>
<accession>A0A0D2KFN8</accession>
<dbReference type="GeneID" id="25730701"/>
<dbReference type="KEGG" id="mng:MNEG_13257"/>
<feature type="region of interest" description="Disordered" evidence="1">
    <location>
        <begin position="37"/>
        <end position="65"/>
    </location>
</feature>
<evidence type="ECO:0000256" key="1">
    <source>
        <dbReference type="SAM" id="MobiDB-lite"/>
    </source>
</evidence>
<keyword evidence="3" id="KW-1185">Reference proteome</keyword>
<feature type="compositionally biased region" description="Low complexity" evidence="1">
    <location>
        <begin position="37"/>
        <end position="51"/>
    </location>
</feature>
<evidence type="ECO:0000313" key="2">
    <source>
        <dbReference type="EMBL" id="KIY94703.1"/>
    </source>
</evidence>
<dbReference type="Proteomes" id="UP000054498">
    <property type="component" value="Unassembled WGS sequence"/>
</dbReference>
<sequence>AVVMKALVGLCTVLYKSFPTSIQQDTKLLAKLDAVSASSSSSGSGSSSSDGSMGGGGGGGAAAEEEREGLRAAVAYRLVMKRGLEGATRRLLLRMKELLG</sequence>
<dbReference type="AlphaFoldDB" id="A0A0D2KFN8"/>
<evidence type="ECO:0000313" key="3">
    <source>
        <dbReference type="Proteomes" id="UP000054498"/>
    </source>
</evidence>
<feature type="compositionally biased region" description="Gly residues" evidence="1">
    <location>
        <begin position="52"/>
        <end position="61"/>
    </location>
</feature>
<organism evidence="2 3">
    <name type="scientific">Monoraphidium neglectum</name>
    <dbReference type="NCBI Taxonomy" id="145388"/>
    <lineage>
        <taxon>Eukaryota</taxon>
        <taxon>Viridiplantae</taxon>
        <taxon>Chlorophyta</taxon>
        <taxon>core chlorophytes</taxon>
        <taxon>Chlorophyceae</taxon>
        <taxon>CS clade</taxon>
        <taxon>Sphaeropleales</taxon>
        <taxon>Selenastraceae</taxon>
        <taxon>Monoraphidium</taxon>
    </lineage>
</organism>
<dbReference type="RefSeq" id="XP_013893723.1">
    <property type="nucleotide sequence ID" value="XM_014038269.1"/>
</dbReference>
<dbReference type="EMBL" id="KK103937">
    <property type="protein sequence ID" value="KIY94703.1"/>
    <property type="molecule type" value="Genomic_DNA"/>
</dbReference>
<proteinExistence type="predicted"/>
<name>A0A0D2KFN8_9CHLO</name>
<gene>
    <name evidence="2" type="ORF">MNEG_13257</name>
</gene>
<feature type="non-terminal residue" evidence="2">
    <location>
        <position position="1"/>
    </location>
</feature>
<reference evidence="2 3" key="1">
    <citation type="journal article" date="2013" name="BMC Genomics">
        <title>Reconstruction of the lipid metabolism for the microalga Monoraphidium neglectum from its genome sequence reveals characteristics suitable for biofuel production.</title>
        <authorList>
            <person name="Bogen C."/>
            <person name="Al-Dilaimi A."/>
            <person name="Albersmeier A."/>
            <person name="Wichmann J."/>
            <person name="Grundmann M."/>
            <person name="Rupp O."/>
            <person name="Lauersen K.J."/>
            <person name="Blifernez-Klassen O."/>
            <person name="Kalinowski J."/>
            <person name="Goesmann A."/>
            <person name="Mussgnug J.H."/>
            <person name="Kruse O."/>
        </authorList>
    </citation>
    <scope>NUCLEOTIDE SEQUENCE [LARGE SCALE GENOMIC DNA]</scope>
    <source>
        <strain evidence="2 3">SAG 48.87</strain>
    </source>
</reference>